<evidence type="ECO:0000313" key="1">
    <source>
        <dbReference type="EMBL" id="NZA00802.1"/>
    </source>
</evidence>
<dbReference type="RefSeq" id="WP_180549341.1">
    <property type="nucleotide sequence ID" value="NZ_JACCKX010000001.1"/>
</dbReference>
<dbReference type="Proteomes" id="UP000589716">
    <property type="component" value="Unassembled WGS sequence"/>
</dbReference>
<comment type="caution">
    <text evidence="1">The sequence shown here is derived from an EMBL/GenBank/DDBJ whole genome shotgun (WGS) entry which is preliminary data.</text>
</comment>
<gene>
    <name evidence="1" type="ORF">H0I39_01640</name>
</gene>
<reference evidence="1 2" key="1">
    <citation type="submission" date="2020-07" db="EMBL/GenBank/DDBJ databases">
        <authorList>
            <person name="Maaloum M."/>
        </authorList>
    </citation>
    <scope>NUCLEOTIDE SEQUENCE [LARGE SCALE GENOMIC DNA]</scope>
    <source>
        <strain evidence="1 2">GCS-AN-3</strain>
    </source>
</reference>
<dbReference type="EMBL" id="JACCKX010000001">
    <property type="protein sequence ID" value="NZA00802.1"/>
    <property type="molecule type" value="Genomic_DNA"/>
</dbReference>
<keyword evidence="2" id="KW-1185">Reference proteome</keyword>
<accession>A0A853IKI1</accession>
<organism evidence="1 2">
    <name type="scientific">Ottowia beijingensis</name>
    <dbReference type="NCBI Taxonomy" id="1207057"/>
    <lineage>
        <taxon>Bacteria</taxon>
        <taxon>Pseudomonadati</taxon>
        <taxon>Pseudomonadota</taxon>
        <taxon>Betaproteobacteria</taxon>
        <taxon>Burkholderiales</taxon>
        <taxon>Comamonadaceae</taxon>
        <taxon>Ottowia</taxon>
    </lineage>
</organism>
<sequence length="241" mass="26315">MPWAAFDTATLGTPCAWLRPCHWQLGMDHITLLPPKQLLLTEAESRALLAAVQPLLQEDGLTLTYQRPDAWLAQGELLRGLTTWSMARAAQQPLTREVLSHAPTPAQSAHLRRLQNELQMLLYTQPVNDAREQARQPPVNALWTEGAGVLDHAIAPNPAVQVDARLAPAATPDLAAWQAAWQAIDADSVAQLAQQLAAGADVRLTLCGPRRAITLKRGTGLGFRVSSLFSPQRLSSLREQL</sequence>
<proteinExistence type="predicted"/>
<dbReference type="AlphaFoldDB" id="A0A853IKI1"/>
<name>A0A853IKI1_9BURK</name>
<protein>
    <submittedName>
        <fullName evidence="1">Phosphoglycerate mutase</fullName>
    </submittedName>
</protein>
<evidence type="ECO:0000313" key="2">
    <source>
        <dbReference type="Proteomes" id="UP000589716"/>
    </source>
</evidence>